<dbReference type="EMBL" id="JBHSKT010000003">
    <property type="protein sequence ID" value="MFC5270350.1"/>
    <property type="molecule type" value="Genomic_DNA"/>
</dbReference>
<sequence>MSNFYNTASFISGISNASIFRIFFALLLFHFLPGIALVQAQDTTAVLPDSSTIIRKMVAGDESESETPRRQLVKFNEYKGPYFSVRVGGGLLYDGATFSQDEESKEQVGDIKKDIKFRDGRFVFKGRLGPEKMKHPVTYSVGIMYNQPTESWLFRETGIMIGVPELWGSFFIGRTKEGFSLNKVMVGYAGWTQERSTMSDATVPILGDGIKWLGFLPGPRIGWNAGYFIDKYNEDQAFSSYDNQAVLRLMWLPILSEKERKVFHLGLNLRKGNADKDTLQLRSRPEAWTAPYFLDTKPFRATQTFMYGGEIYYRHGSWLFGSEYWFQKVDSPEKGNPRFHGGDIVATWLITGETRAYNTAGGFFKGISPNRPLFEGGPGAFEAVLRLSYTDLTDAEISGGKFWRITPMLNWHLNDYLRLEFTYGYGELDRLGLVGGTQFFQTRIQLQL</sequence>
<dbReference type="SUPFAM" id="SSF56935">
    <property type="entry name" value="Porins"/>
    <property type="match status" value="1"/>
</dbReference>
<reference evidence="2" key="1">
    <citation type="journal article" date="2019" name="Int. J. Syst. Evol. Microbiol.">
        <title>The Global Catalogue of Microorganisms (GCM) 10K type strain sequencing project: providing services to taxonomists for standard genome sequencing and annotation.</title>
        <authorList>
            <consortium name="The Broad Institute Genomics Platform"/>
            <consortium name="The Broad Institute Genome Sequencing Center for Infectious Disease"/>
            <person name="Wu L."/>
            <person name="Ma J."/>
        </authorList>
    </citation>
    <scope>NUCLEOTIDE SEQUENCE [LARGE SCALE GENOMIC DNA]</scope>
    <source>
        <strain evidence="2">KACC 12602</strain>
    </source>
</reference>
<evidence type="ECO:0000313" key="2">
    <source>
        <dbReference type="Proteomes" id="UP001596161"/>
    </source>
</evidence>
<dbReference type="RefSeq" id="WP_378016721.1">
    <property type="nucleotide sequence ID" value="NZ_JBHSKT010000003.1"/>
</dbReference>
<dbReference type="Proteomes" id="UP001596161">
    <property type="component" value="Unassembled WGS sequence"/>
</dbReference>
<dbReference type="InterPro" id="IPR023614">
    <property type="entry name" value="Porin_dom_sf"/>
</dbReference>
<keyword evidence="2" id="KW-1185">Reference proteome</keyword>
<name>A0ABW0EC00_9BACT</name>
<dbReference type="Gene3D" id="2.40.160.10">
    <property type="entry name" value="Porin"/>
    <property type="match status" value="1"/>
</dbReference>
<organism evidence="1 2">
    <name type="scientific">Adhaeribacter terreus</name>
    <dbReference type="NCBI Taxonomy" id="529703"/>
    <lineage>
        <taxon>Bacteria</taxon>
        <taxon>Pseudomonadati</taxon>
        <taxon>Bacteroidota</taxon>
        <taxon>Cytophagia</taxon>
        <taxon>Cytophagales</taxon>
        <taxon>Hymenobacteraceae</taxon>
        <taxon>Adhaeribacter</taxon>
    </lineage>
</organism>
<gene>
    <name evidence="1" type="ORF">ACFPIB_07010</name>
</gene>
<comment type="caution">
    <text evidence="1">The sequence shown here is derived from an EMBL/GenBank/DDBJ whole genome shotgun (WGS) entry which is preliminary data.</text>
</comment>
<dbReference type="InterPro" id="IPR010870">
    <property type="entry name" value="Porin_O/P"/>
</dbReference>
<dbReference type="Pfam" id="PF07396">
    <property type="entry name" value="Porin_O_P"/>
    <property type="match status" value="1"/>
</dbReference>
<evidence type="ECO:0000313" key="1">
    <source>
        <dbReference type="EMBL" id="MFC5270350.1"/>
    </source>
</evidence>
<accession>A0ABW0EC00</accession>
<protein>
    <submittedName>
        <fullName evidence="1">OprO/OprP family phosphate-selective porin</fullName>
    </submittedName>
</protein>
<proteinExistence type="predicted"/>